<feature type="transmembrane region" description="Helical" evidence="1">
    <location>
        <begin position="175"/>
        <end position="197"/>
    </location>
</feature>
<gene>
    <name evidence="2" type="ORF">MZV50_22010</name>
</gene>
<evidence type="ECO:0000256" key="1">
    <source>
        <dbReference type="SAM" id="Phobius"/>
    </source>
</evidence>
<accession>A0ABY4ZRF0</accession>
<feature type="transmembrane region" description="Helical" evidence="1">
    <location>
        <begin position="297"/>
        <end position="320"/>
    </location>
</feature>
<dbReference type="InterPro" id="IPR043745">
    <property type="entry name" value="DUF5690"/>
</dbReference>
<feature type="transmembrane region" description="Helical" evidence="1">
    <location>
        <begin position="225"/>
        <end position="245"/>
    </location>
</feature>
<name>A0ABY4ZRF0_9CAUL</name>
<feature type="transmembrane region" description="Helical" evidence="1">
    <location>
        <begin position="12"/>
        <end position="36"/>
    </location>
</feature>
<feature type="transmembrane region" description="Helical" evidence="1">
    <location>
        <begin position="360"/>
        <end position="380"/>
    </location>
</feature>
<feature type="transmembrane region" description="Helical" evidence="1">
    <location>
        <begin position="88"/>
        <end position="108"/>
    </location>
</feature>
<evidence type="ECO:0000313" key="2">
    <source>
        <dbReference type="EMBL" id="USQ95194.1"/>
    </source>
</evidence>
<dbReference type="SUPFAM" id="SSF103473">
    <property type="entry name" value="MFS general substrate transporter"/>
    <property type="match status" value="1"/>
</dbReference>
<keyword evidence="1" id="KW-0812">Transmembrane</keyword>
<sequence>MSSGPRRWLERANPLAFTLFAGLAGFCAYFSMYAFRKPFAAATFGAVEGWHFAVDYKIALVLAQVAGYALSKMIGVKVISEIAPRHRGVAILGLIGVSWVALLAFAVIPAPWNVVALFLNGLPLGMIWGLVFGFMEGRRTSEVLGSILCASFILSSGVVKSVGKWLMVDLHVSPFWMPAATGAIFMPLLAISVWALVQLPPPSLADEAARVRREPMDLSQRRAFLARYAPGIVLLVLAYVLLTALRDFRDNFAAEIWTALGFGEASGVFTASELPVAVVSLVVMGAVMLVRDNLRALLVMHGVILAGFLLLGAATLAFQAHLLAPLSWMILTGAGLYMAYTPFNAMLFDRMIAFSGRVGTAGFLIYVADASGYLGSVALLVWRNFAMVDLDWLGFFVDSIYATSAVGAVCTILAGAYFLRRREAAPAGRDAAGFAAGQVVEP</sequence>
<protein>
    <submittedName>
        <fullName evidence="2">DUF5690 family protein</fullName>
    </submittedName>
</protein>
<dbReference type="InterPro" id="IPR036259">
    <property type="entry name" value="MFS_trans_sf"/>
</dbReference>
<feature type="transmembrane region" description="Helical" evidence="1">
    <location>
        <begin position="56"/>
        <end position="76"/>
    </location>
</feature>
<evidence type="ECO:0000313" key="3">
    <source>
        <dbReference type="Proteomes" id="UP001057520"/>
    </source>
</evidence>
<keyword evidence="1" id="KW-0472">Membrane</keyword>
<feature type="transmembrane region" description="Helical" evidence="1">
    <location>
        <begin position="265"/>
        <end position="290"/>
    </location>
</feature>
<feature type="transmembrane region" description="Helical" evidence="1">
    <location>
        <begin position="143"/>
        <end position="163"/>
    </location>
</feature>
<proteinExistence type="predicted"/>
<keyword evidence="3" id="KW-1185">Reference proteome</keyword>
<dbReference type="EMBL" id="CP096040">
    <property type="protein sequence ID" value="USQ95194.1"/>
    <property type="molecule type" value="Genomic_DNA"/>
</dbReference>
<dbReference type="Proteomes" id="UP001057520">
    <property type="component" value="Chromosome"/>
</dbReference>
<dbReference type="Pfam" id="PF18943">
    <property type="entry name" value="DUF5690"/>
    <property type="match status" value="1"/>
</dbReference>
<reference evidence="2 3" key="1">
    <citation type="submission" date="2022-04" db="EMBL/GenBank/DDBJ databases">
        <title>Genome sequence of soybean root-associated Caulobacter segnis RL271.</title>
        <authorList>
            <person name="Longley R."/>
            <person name="Bonito G."/>
            <person name="Trigodet F."/>
            <person name="Crosson S."/>
            <person name="Fiebig A."/>
        </authorList>
    </citation>
    <scope>NUCLEOTIDE SEQUENCE [LARGE SCALE GENOMIC DNA]</scope>
    <source>
        <strain evidence="2 3">RL271</strain>
    </source>
</reference>
<feature type="transmembrane region" description="Helical" evidence="1">
    <location>
        <begin position="400"/>
        <end position="419"/>
    </location>
</feature>
<feature type="transmembrane region" description="Helical" evidence="1">
    <location>
        <begin position="114"/>
        <end position="134"/>
    </location>
</feature>
<keyword evidence="1" id="KW-1133">Transmembrane helix</keyword>
<organism evidence="2 3">
    <name type="scientific">Caulobacter segnis</name>
    <dbReference type="NCBI Taxonomy" id="88688"/>
    <lineage>
        <taxon>Bacteria</taxon>
        <taxon>Pseudomonadati</taxon>
        <taxon>Pseudomonadota</taxon>
        <taxon>Alphaproteobacteria</taxon>
        <taxon>Caulobacterales</taxon>
        <taxon>Caulobacteraceae</taxon>
        <taxon>Caulobacter</taxon>
    </lineage>
</organism>
<feature type="transmembrane region" description="Helical" evidence="1">
    <location>
        <begin position="326"/>
        <end position="348"/>
    </location>
</feature>